<organism evidence="2 3">
    <name type="scientific">Austropuccinia psidii MF-1</name>
    <dbReference type="NCBI Taxonomy" id="1389203"/>
    <lineage>
        <taxon>Eukaryota</taxon>
        <taxon>Fungi</taxon>
        <taxon>Dikarya</taxon>
        <taxon>Basidiomycota</taxon>
        <taxon>Pucciniomycotina</taxon>
        <taxon>Pucciniomycetes</taxon>
        <taxon>Pucciniales</taxon>
        <taxon>Sphaerophragmiaceae</taxon>
        <taxon>Austropuccinia</taxon>
    </lineage>
</organism>
<name>A0A9Q3DB83_9BASI</name>
<evidence type="ECO:0000256" key="1">
    <source>
        <dbReference type="SAM" id="SignalP"/>
    </source>
</evidence>
<dbReference type="AlphaFoldDB" id="A0A9Q3DB83"/>
<sequence>MPCLHFTTAFVLVLCLTISQFSWCQSQGIRIRTPTANQVLKPGYRVKITIDYIAPQAVDVAFGIGFDAQPSKNPKALGKPYFITTFFDPQAPVTDSLKTSRTIDVMVPDATLFVNGLSRNYTMNVAQYYLSN</sequence>
<dbReference type="Proteomes" id="UP000765509">
    <property type="component" value="Unassembled WGS sequence"/>
</dbReference>
<reference evidence="2" key="1">
    <citation type="submission" date="2021-03" db="EMBL/GenBank/DDBJ databases">
        <title>Draft genome sequence of rust myrtle Austropuccinia psidii MF-1, a brazilian biotype.</title>
        <authorList>
            <person name="Quecine M.C."/>
            <person name="Pachon D.M.R."/>
            <person name="Bonatelli M.L."/>
            <person name="Correr F.H."/>
            <person name="Franceschini L.M."/>
            <person name="Leite T.F."/>
            <person name="Margarido G.R.A."/>
            <person name="Almeida C.A."/>
            <person name="Ferrarezi J.A."/>
            <person name="Labate C.A."/>
        </authorList>
    </citation>
    <scope>NUCLEOTIDE SEQUENCE</scope>
    <source>
        <strain evidence="2">MF-1</strain>
    </source>
</reference>
<feature type="chain" id="PRO_5040369236" evidence="1">
    <location>
        <begin position="25"/>
        <end position="132"/>
    </location>
</feature>
<evidence type="ECO:0000313" key="2">
    <source>
        <dbReference type="EMBL" id="MBW0499530.1"/>
    </source>
</evidence>
<feature type="signal peptide" evidence="1">
    <location>
        <begin position="1"/>
        <end position="24"/>
    </location>
</feature>
<feature type="non-terminal residue" evidence="2">
    <location>
        <position position="1"/>
    </location>
</feature>
<gene>
    <name evidence="2" type="ORF">O181_039245</name>
</gene>
<evidence type="ECO:0000313" key="3">
    <source>
        <dbReference type="Proteomes" id="UP000765509"/>
    </source>
</evidence>
<protein>
    <submittedName>
        <fullName evidence="2">Uncharacterized protein</fullName>
    </submittedName>
</protein>
<keyword evidence="1" id="KW-0732">Signal</keyword>
<dbReference type="EMBL" id="AVOT02015313">
    <property type="protein sequence ID" value="MBW0499530.1"/>
    <property type="molecule type" value="Genomic_DNA"/>
</dbReference>
<comment type="caution">
    <text evidence="2">The sequence shown here is derived from an EMBL/GenBank/DDBJ whole genome shotgun (WGS) entry which is preliminary data.</text>
</comment>
<proteinExistence type="predicted"/>
<accession>A0A9Q3DB83</accession>
<keyword evidence="3" id="KW-1185">Reference proteome</keyword>